<evidence type="ECO:0000313" key="2">
    <source>
        <dbReference type="EMBL" id="KAK8051947.1"/>
    </source>
</evidence>
<protein>
    <submittedName>
        <fullName evidence="2">Uncharacterized protein</fullName>
    </submittedName>
</protein>
<gene>
    <name evidence="2" type="ORF">PG993_003332</name>
</gene>
<keyword evidence="3" id="KW-1185">Reference proteome</keyword>
<reference evidence="2 3" key="1">
    <citation type="submission" date="2023-01" db="EMBL/GenBank/DDBJ databases">
        <title>Analysis of 21 Apiospora genomes using comparative genomics revels a genus with tremendous synthesis potential of carbohydrate active enzymes and secondary metabolites.</title>
        <authorList>
            <person name="Sorensen T."/>
        </authorList>
    </citation>
    <scope>NUCLEOTIDE SEQUENCE [LARGE SCALE GENOMIC DNA]</scope>
    <source>
        <strain evidence="2 3">CBS 33761</strain>
    </source>
</reference>
<comment type="caution">
    <text evidence="2">The sequence shown here is derived from an EMBL/GenBank/DDBJ whole genome shotgun (WGS) entry which is preliminary data.</text>
</comment>
<feature type="region of interest" description="Disordered" evidence="1">
    <location>
        <begin position="522"/>
        <end position="555"/>
    </location>
</feature>
<feature type="region of interest" description="Disordered" evidence="1">
    <location>
        <begin position="295"/>
        <end position="326"/>
    </location>
</feature>
<name>A0ABR1TZA0_9PEZI</name>
<dbReference type="Proteomes" id="UP001444661">
    <property type="component" value="Unassembled WGS sequence"/>
</dbReference>
<feature type="compositionally biased region" description="Low complexity" evidence="1">
    <location>
        <begin position="257"/>
        <end position="267"/>
    </location>
</feature>
<evidence type="ECO:0000313" key="3">
    <source>
        <dbReference type="Proteomes" id="UP001444661"/>
    </source>
</evidence>
<sequence>MLREAQEQKEKAIESRKSADHERDEAITGYEGQISEQIRARSKSSSSGGSDGGSRTVRLFSFSRSSTSNKMRNGSGCHVIRQRLPSKVGSAKMADKRSAGFRFSVIVIFEISAYLGVPNPLEIAGTTESPYQNIRMYTRLTIRHSVGDSICGKVWVRPNPSGLESRLRYGHRLHWFDLSDWTHKPRWSVTTDKSVQDLKPGDCLRVDLGGMSFRPTLVIKPVLNPTSPRSTNTNCTWPQSISLGWPRNLDGEEDSESIGSGDSYDSDSVVALGQEGNAYDTSSFSRLGTLIDDTESPANAQGTGYTFSTPYAAHQPRPGTRDPSPATLLKRREDWWDNWFSEKLAAHGAERDIIPQPSEGHFARNRAAHQTPSTSFEMAPKLRGRQKSTAPPGSRSKNGGGGSSVEPTGEKPKQSQPRSQASSQTPRAPPRPTAATSSGKSTDLEKEKQALENEVAAFITKDRKDRHWVELEQPALYYTNASVFQTLETDRVKSSVLVGKELSGLCPMFVYAAAGSKARAATEDPSGSQVSDPPHSAAHDNKMGKGSHLRASTKDEKPPLEFIPHLAMYRRGNVARVKQFVHGDLAALGMESVNWEQHKDELLTLWKTGGPWYPPLAVATTAEAEPAIPPLSLDNLDWNLGTIPYSQFPTFKSYDLTPEQESVFEKLWNYMKTVLPTLLPSQKQLICQNAFQHAVF</sequence>
<feature type="compositionally biased region" description="Polar residues" evidence="1">
    <location>
        <begin position="296"/>
        <end position="309"/>
    </location>
</feature>
<evidence type="ECO:0000256" key="1">
    <source>
        <dbReference type="SAM" id="MobiDB-lite"/>
    </source>
</evidence>
<accession>A0ABR1TZA0</accession>
<organism evidence="2 3">
    <name type="scientific">Apiospora rasikravindrae</name>
    <dbReference type="NCBI Taxonomy" id="990691"/>
    <lineage>
        <taxon>Eukaryota</taxon>
        <taxon>Fungi</taxon>
        <taxon>Dikarya</taxon>
        <taxon>Ascomycota</taxon>
        <taxon>Pezizomycotina</taxon>
        <taxon>Sordariomycetes</taxon>
        <taxon>Xylariomycetidae</taxon>
        <taxon>Amphisphaeriales</taxon>
        <taxon>Apiosporaceae</taxon>
        <taxon>Apiospora</taxon>
    </lineage>
</organism>
<feature type="compositionally biased region" description="Basic and acidic residues" evidence="1">
    <location>
        <begin position="1"/>
        <end position="26"/>
    </location>
</feature>
<dbReference type="EMBL" id="JAQQWK010000002">
    <property type="protein sequence ID" value="KAK8051947.1"/>
    <property type="molecule type" value="Genomic_DNA"/>
</dbReference>
<feature type="region of interest" description="Disordered" evidence="1">
    <location>
        <begin position="1"/>
        <end position="57"/>
    </location>
</feature>
<feature type="region of interest" description="Disordered" evidence="1">
    <location>
        <begin position="246"/>
        <end position="267"/>
    </location>
</feature>
<feature type="region of interest" description="Disordered" evidence="1">
    <location>
        <begin position="365"/>
        <end position="447"/>
    </location>
</feature>
<proteinExistence type="predicted"/>